<reference evidence="1" key="1">
    <citation type="submission" date="2019-10" db="EMBL/GenBank/DDBJ databases">
        <authorList>
            <consortium name="Genoscope - CEA"/>
            <person name="William W."/>
        </authorList>
    </citation>
    <scope>NUCLEOTIDE SEQUENCE [LARGE SCALE GENOMIC DNA]</scope>
    <source>
        <strain evidence="1">BBR_PRJEB10994</strain>
    </source>
</reference>
<dbReference type="EMBL" id="CZCS02000010">
    <property type="protein sequence ID" value="VXD14028.1"/>
    <property type="molecule type" value="Genomic_DNA"/>
</dbReference>
<dbReference type="Proteomes" id="UP000182190">
    <property type="component" value="Unassembled WGS sequence"/>
</dbReference>
<dbReference type="InterPro" id="IPR010328">
    <property type="entry name" value="DUF928"/>
</dbReference>
<dbReference type="Pfam" id="PF06051">
    <property type="entry name" value="DUF928"/>
    <property type="match status" value="1"/>
</dbReference>
<evidence type="ECO:0000313" key="1">
    <source>
        <dbReference type="EMBL" id="VXD14028.1"/>
    </source>
</evidence>
<dbReference type="AlphaFoldDB" id="A0A7Z9BPK6"/>
<comment type="caution">
    <text evidence="1">The sequence shown here is derived from an EMBL/GenBank/DDBJ whole genome shotgun (WGS) entry which is preliminary data.</text>
</comment>
<evidence type="ECO:0008006" key="3">
    <source>
        <dbReference type="Google" id="ProtNLM"/>
    </source>
</evidence>
<protein>
    <recommendedName>
        <fullName evidence="3">DUF928 domain-containing protein</fullName>
    </recommendedName>
</protein>
<organism evidence="1 2">
    <name type="scientific">Planktothrix paucivesiculata PCC 9631</name>
    <dbReference type="NCBI Taxonomy" id="671071"/>
    <lineage>
        <taxon>Bacteria</taxon>
        <taxon>Bacillati</taxon>
        <taxon>Cyanobacteriota</taxon>
        <taxon>Cyanophyceae</taxon>
        <taxon>Oscillatoriophycideae</taxon>
        <taxon>Oscillatoriales</taxon>
        <taxon>Microcoleaceae</taxon>
        <taxon>Planktothrix</taxon>
    </lineage>
</organism>
<name>A0A7Z9BPK6_9CYAN</name>
<gene>
    <name evidence="1" type="ORF">PL9631_1070073</name>
</gene>
<proteinExistence type="predicted"/>
<keyword evidence="2" id="KW-1185">Reference proteome</keyword>
<evidence type="ECO:0000313" key="2">
    <source>
        <dbReference type="Proteomes" id="UP000182190"/>
    </source>
</evidence>
<accession>A0A7Z9BPK6</accession>
<sequence length="317" mass="34828">MIQDFRAVATLIFRWGFDKIKILGALPGTDSCQTRLVKSNSIIYWYSLETYTFMPRKHLHQQWISLSLLTLVGGAFLPQLSVIAQPDSSEGIQISMAFEPPAGEGMPTRTAGGGSRGQCPNVAQGVNPPLMALVPAFSTPANSKETNVKGLTMAATPTFFFYVPQIPTTEAAFSLKDQDNNDIYQTNIAISDQQGIVSIQLPQDTPGLKVGQTYRWSFGLICNAEKNTEPKVVFVTGEIKRTEPDASLTAKLQQAKPLEQAKIYAENGIWFESLATLAKLRQTQPTDTNLTQEWKQLLESVGLEAIANQPFVNALDN</sequence>